<evidence type="ECO:0000313" key="8">
    <source>
        <dbReference type="EMBL" id="PSO07633.1"/>
    </source>
</evidence>
<dbReference type="InterPro" id="IPR036259">
    <property type="entry name" value="MFS_trans_sf"/>
</dbReference>
<feature type="domain" description="Major facilitator superfamily (MFS) profile" evidence="7">
    <location>
        <begin position="1"/>
        <end position="280"/>
    </location>
</feature>
<evidence type="ECO:0000256" key="1">
    <source>
        <dbReference type="ARBA" id="ARBA00004141"/>
    </source>
</evidence>
<accession>A0A2R6C9S0</accession>
<proteinExistence type="predicted"/>
<feature type="transmembrane region" description="Helical" evidence="6">
    <location>
        <begin position="230"/>
        <end position="248"/>
    </location>
</feature>
<comment type="caution">
    <text evidence="8">The sequence shown here is derived from an EMBL/GenBank/DDBJ whole genome shotgun (WGS) entry which is preliminary data.</text>
</comment>
<evidence type="ECO:0000256" key="6">
    <source>
        <dbReference type="SAM" id="Phobius"/>
    </source>
</evidence>
<gene>
    <name evidence="8" type="ORF">B9Q04_09830</name>
</gene>
<dbReference type="Gene3D" id="1.20.1250.20">
    <property type="entry name" value="MFS general substrate transporter like domains"/>
    <property type="match status" value="1"/>
</dbReference>
<evidence type="ECO:0000259" key="7">
    <source>
        <dbReference type="PROSITE" id="PS50850"/>
    </source>
</evidence>
<protein>
    <recommendedName>
        <fullName evidence="7">Major facilitator superfamily (MFS) profile domain-containing protein</fullName>
    </recommendedName>
</protein>
<dbReference type="Pfam" id="PF00083">
    <property type="entry name" value="Sugar_tr"/>
    <property type="match status" value="1"/>
</dbReference>
<dbReference type="PANTHER" id="PTHR23511">
    <property type="entry name" value="SYNAPTIC VESICLE GLYCOPROTEIN 2"/>
    <property type="match status" value="1"/>
</dbReference>
<reference evidence="8 9" key="1">
    <citation type="submission" date="2017-04" db="EMBL/GenBank/DDBJ databases">
        <title>Novel microbial lineages endemic to geothermal iron-oxide mats fill important gaps in the evolutionary history of Archaea.</title>
        <authorList>
            <person name="Jay Z.J."/>
            <person name="Beam J.P."/>
            <person name="Dlakic M."/>
            <person name="Rusch D.B."/>
            <person name="Kozubal M.A."/>
            <person name="Inskeep W.P."/>
        </authorList>
    </citation>
    <scope>NUCLEOTIDE SEQUENCE [LARGE SCALE GENOMIC DNA]</scope>
    <source>
        <strain evidence="8">BE_D</strain>
    </source>
</reference>
<evidence type="ECO:0000256" key="2">
    <source>
        <dbReference type="ARBA" id="ARBA00022448"/>
    </source>
</evidence>
<keyword evidence="5 6" id="KW-0472">Membrane</keyword>
<dbReference type="GO" id="GO:0016020">
    <property type="term" value="C:membrane"/>
    <property type="evidence" value="ECO:0007669"/>
    <property type="project" value="UniProtKB-SubCell"/>
</dbReference>
<keyword evidence="3 6" id="KW-0812">Transmembrane</keyword>
<organism evidence="8 9">
    <name type="scientific">Candidatus Marsarchaeota G2 archaeon BE_D</name>
    <dbReference type="NCBI Taxonomy" id="1978158"/>
    <lineage>
        <taxon>Archaea</taxon>
        <taxon>Candidatus Marsarchaeota</taxon>
        <taxon>Candidatus Marsarchaeota group 2</taxon>
    </lineage>
</organism>
<sequence length="289" mass="32064">MFLIPLYSTAYRLVLLIAVVGGALTLLMRLYLPESPRWLESHGLYEKAERAISLIENRTMRSLGLSTLPQPPNVKEPITYKWDVKQLFKGEYKRRTLSAWLIEFFQGFGFYGFAAFVPSFIYSLGYSIVKALLYSAIIQVSYIIGPLISFSYVNRISRKSGMAILYLVNTLAGIGFLLSGVFKLGAFFIVLFGFLTELLVFMDGPLLHIYEVEIYPAYVRGSGSGISFSLSRLGGFLAPLIGGTLLIWGGKSGYIDVVVWAAVAWLICSIVAATLAVSTKNESLEVLEK</sequence>
<evidence type="ECO:0000256" key="5">
    <source>
        <dbReference type="ARBA" id="ARBA00023136"/>
    </source>
</evidence>
<keyword evidence="2" id="KW-0813">Transport</keyword>
<comment type="subcellular location">
    <subcellularLocation>
        <location evidence="1">Membrane</location>
        <topology evidence="1">Multi-pass membrane protein</topology>
    </subcellularLocation>
</comment>
<feature type="transmembrane region" description="Helical" evidence="6">
    <location>
        <begin position="99"/>
        <end position="125"/>
    </location>
</feature>
<feature type="transmembrane region" description="Helical" evidence="6">
    <location>
        <begin position="131"/>
        <end position="152"/>
    </location>
</feature>
<dbReference type="GO" id="GO:0022857">
    <property type="term" value="F:transmembrane transporter activity"/>
    <property type="evidence" value="ECO:0007669"/>
    <property type="project" value="InterPro"/>
</dbReference>
<keyword evidence="4 6" id="KW-1133">Transmembrane helix</keyword>
<evidence type="ECO:0000313" key="9">
    <source>
        <dbReference type="Proteomes" id="UP000242015"/>
    </source>
</evidence>
<dbReference type="InterPro" id="IPR005828">
    <property type="entry name" value="MFS_sugar_transport-like"/>
</dbReference>
<dbReference type="InterPro" id="IPR020846">
    <property type="entry name" value="MFS_dom"/>
</dbReference>
<dbReference type="Proteomes" id="UP000242015">
    <property type="component" value="Unassembled WGS sequence"/>
</dbReference>
<feature type="transmembrane region" description="Helical" evidence="6">
    <location>
        <begin position="12"/>
        <end position="32"/>
    </location>
</feature>
<dbReference type="AlphaFoldDB" id="A0A2R6C9S0"/>
<dbReference type="SUPFAM" id="SSF103473">
    <property type="entry name" value="MFS general substrate transporter"/>
    <property type="match status" value="1"/>
</dbReference>
<dbReference type="EMBL" id="NEXF01000214">
    <property type="protein sequence ID" value="PSO07633.1"/>
    <property type="molecule type" value="Genomic_DNA"/>
</dbReference>
<evidence type="ECO:0000256" key="3">
    <source>
        <dbReference type="ARBA" id="ARBA00022692"/>
    </source>
</evidence>
<dbReference type="PROSITE" id="PS50850">
    <property type="entry name" value="MFS"/>
    <property type="match status" value="1"/>
</dbReference>
<name>A0A2R6C9S0_9ARCH</name>
<evidence type="ECO:0000256" key="4">
    <source>
        <dbReference type="ARBA" id="ARBA00022989"/>
    </source>
</evidence>
<feature type="transmembrane region" description="Helical" evidence="6">
    <location>
        <begin position="254"/>
        <end position="277"/>
    </location>
</feature>